<feature type="chain" id="PRO_5015748005" evidence="1">
    <location>
        <begin position="22"/>
        <end position="102"/>
    </location>
</feature>
<reference evidence="2 3" key="1">
    <citation type="submission" date="2018-04" db="EMBL/GenBank/DDBJ databases">
        <title>Pseudomonas sp. nov., isolated from mangrove soil.</title>
        <authorList>
            <person name="Chen C."/>
        </authorList>
    </citation>
    <scope>NUCLEOTIDE SEQUENCE [LARGE SCALE GENOMIC DNA]</scope>
    <source>
        <strain evidence="2 3">TC-11</strain>
    </source>
</reference>
<keyword evidence="1" id="KW-0732">Signal</keyword>
<dbReference type="RefSeq" id="WP_108108181.1">
    <property type="nucleotide sequence ID" value="NZ_QASN01000020.1"/>
</dbReference>
<keyword evidence="3" id="KW-1185">Reference proteome</keyword>
<proteinExistence type="predicted"/>
<gene>
    <name evidence="2" type="ORF">DBO85_15645</name>
</gene>
<name>A0A2T5P7R1_9PSED</name>
<protein>
    <submittedName>
        <fullName evidence="2">Uncharacterized protein</fullName>
    </submittedName>
</protein>
<dbReference type="OrthoDB" id="6717547at2"/>
<dbReference type="AlphaFoldDB" id="A0A2T5P7R1"/>
<evidence type="ECO:0000256" key="1">
    <source>
        <dbReference type="SAM" id="SignalP"/>
    </source>
</evidence>
<accession>A0A2T5P7R1</accession>
<dbReference type="EMBL" id="QASN01000020">
    <property type="protein sequence ID" value="PTU73737.1"/>
    <property type="molecule type" value="Genomic_DNA"/>
</dbReference>
<organism evidence="2 3">
    <name type="scientific">Pseudomonas mangrovi</name>
    <dbReference type="NCBI Taxonomy" id="2161748"/>
    <lineage>
        <taxon>Bacteria</taxon>
        <taxon>Pseudomonadati</taxon>
        <taxon>Pseudomonadota</taxon>
        <taxon>Gammaproteobacteria</taxon>
        <taxon>Pseudomonadales</taxon>
        <taxon>Pseudomonadaceae</taxon>
        <taxon>Pseudomonas</taxon>
    </lineage>
</organism>
<dbReference type="Proteomes" id="UP000244064">
    <property type="component" value="Unassembled WGS sequence"/>
</dbReference>
<comment type="caution">
    <text evidence="2">The sequence shown here is derived from an EMBL/GenBank/DDBJ whole genome shotgun (WGS) entry which is preliminary data.</text>
</comment>
<dbReference type="Pfam" id="PF26624">
    <property type="entry name" value="DUF8200"/>
    <property type="match status" value="1"/>
</dbReference>
<feature type="signal peptide" evidence="1">
    <location>
        <begin position="1"/>
        <end position="21"/>
    </location>
</feature>
<dbReference type="InterPro" id="IPR058513">
    <property type="entry name" value="DUF8200"/>
</dbReference>
<evidence type="ECO:0000313" key="3">
    <source>
        <dbReference type="Proteomes" id="UP000244064"/>
    </source>
</evidence>
<sequence>MKTLRLAGLTLLLALSTTAHAEQNNTWYAGTTHQGVVLTQGLAWHCSGGACVLRGPYGNGLNMQVCKELSRKVGGLDYYYNDTGMVWSETENRALLAQCNSR</sequence>
<evidence type="ECO:0000313" key="2">
    <source>
        <dbReference type="EMBL" id="PTU73737.1"/>
    </source>
</evidence>